<keyword evidence="16" id="KW-1185">Reference proteome</keyword>
<evidence type="ECO:0000256" key="9">
    <source>
        <dbReference type="ARBA" id="ARBA00023065"/>
    </source>
</evidence>
<comment type="similarity">
    <text evidence="2 13">Belongs to the sodium:solute symporter (SSF) (TC 2.A.21) family.</text>
</comment>
<dbReference type="AlphaFoldDB" id="A0YHI6"/>
<comment type="caution">
    <text evidence="15">The sequence shown here is derived from an EMBL/GenBank/DDBJ whole genome shotgun (WGS) entry which is preliminary data.</text>
</comment>
<evidence type="ECO:0000256" key="6">
    <source>
        <dbReference type="ARBA" id="ARBA00022847"/>
    </source>
</evidence>
<dbReference type="Pfam" id="PF00474">
    <property type="entry name" value="SSF"/>
    <property type="match status" value="1"/>
</dbReference>
<evidence type="ECO:0000256" key="10">
    <source>
        <dbReference type="ARBA" id="ARBA00023136"/>
    </source>
</evidence>
<evidence type="ECO:0000256" key="3">
    <source>
        <dbReference type="ARBA" id="ARBA00022448"/>
    </source>
</evidence>
<dbReference type="Proteomes" id="UP000004931">
    <property type="component" value="Unassembled WGS sequence"/>
</dbReference>
<protein>
    <submittedName>
        <fullName evidence="15">Sodium:pantothenate symporter</fullName>
    </submittedName>
</protein>
<dbReference type="GO" id="GO:0005886">
    <property type="term" value="C:plasma membrane"/>
    <property type="evidence" value="ECO:0007669"/>
    <property type="project" value="UniProtKB-SubCell"/>
</dbReference>
<organism evidence="15 16">
    <name type="scientific">marine gamma proteobacterium HTCC2143</name>
    <dbReference type="NCBI Taxonomy" id="247633"/>
    <lineage>
        <taxon>Bacteria</taxon>
        <taxon>Pseudomonadati</taxon>
        <taxon>Pseudomonadota</taxon>
        <taxon>Gammaproteobacteria</taxon>
        <taxon>Cellvibrionales</taxon>
        <taxon>Spongiibacteraceae</taxon>
        <taxon>BD1-7 clade</taxon>
    </lineage>
</organism>
<feature type="transmembrane region" description="Helical" evidence="14">
    <location>
        <begin position="235"/>
        <end position="254"/>
    </location>
</feature>
<feature type="transmembrane region" description="Helical" evidence="14">
    <location>
        <begin position="45"/>
        <end position="69"/>
    </location>
</feature>
<keyword evidence="6" id="KW-0769">Symport</keyword>
<sequence>MTVQNWSWVFFIVYTAGMLGFGYWGSRRVKHADDFAVARQSYGPITLSLAFAATTASGATFLGLPGIAYNNGVSALWYAFGYPLGVYIGVIICLRIVSDSGNDFGSRSIPEYLGDKYNSELIRIVAAVLSLVLFFYLAGQLVAGLVMFETMLGLGAADALIITTCVLLLYVVMGGAHADILTDGFQGALMLLIAVGVAVMFFTGYGVEGGYTGLFDKLRELDPNNLEVLHPETSIVGSPWAIFAIVIAHIPLGMLPHIGNKLWALEKPEQRKKFVTLAFIFGMLLPAMALGGLMARAILGDDLMSSGGGNQAIPVLFVELLPGWLAALLSIAVLSAVMSTADGLVVSATQVFANDLYRRSWAPRFASHLSPAELDHRVLWISRVGTIGVLLFCAALAWMLLDMNVALLVWIGIGGMTSAIAGPLIIGSLWSGVTARGALAGMLVGFFSFVALHAKLLPIAWLLEQGPNPYACATLASFTGVGVTVLVSKFFK</sequence>
<comment type="catalytic activity">
    <reaction evidence="12">
        <text>L-proline(in) + Na(+)(in) = L-proline(out) + Na(+)(out)</text>
        <dbReference type="Rhea" id="RHEA:28967"/>
        <dbReference type="ChEBI" id="CHEBI:29101"/>
        <dbReference type="ChEBI" id="CHEBI:60039"/>
    </reaction>
</comment>
<feature type="transmembrane region" description="Helical" evidence="14">
    <location>
        <begin position="407"/>
        <end position="426"/>
    </location>
</feature>
<evidence type="ECO:0000313" key="15">
    <source>
        <dbReference type="EMBL" id="EAW29717.1"/>
    </source>
</evidence>
<evidence type="ECO:0000256" key="12">
    <source>
        <dbReference type="ARBA" id="ARBA00033708"/>
    </source>
</evidence>
<evidence type="ECO:0000256" key="13">
    <source>
        <dbReference type="RuleBase" id="RU362091"/>
    </source>
</evidence>
<keyword evidence="7 14" id="KW-1133">Transmembrane helix</keyword>
<evidence type="ECO:0000313" key="16">
    <source>
        <dbReference type="Proteomes" id="UP000004931"/>
    </source>
</evidence>
<keyword evidence="10 14" id="KW-0472">Membrane</keyword>
<evidence type="ECO:0000256" key="8">
    <source>
        <dbReference type="ARBA" id="ARBA00023053"/>
    </source>
</evidence>
<evidence type="ECO:0000256" key="14">
    <source>
        <dbReference type="SAM" id="Phobius"/>
    </source>
</evidence>
<dbReference type="PANTHER" id="PTHR48086:SF3">
    <property type="entry name" value="SODIUM_PROLINE SYMPORTER"/>
    <property type="match status" value="1"/>
</dbReference>
<dbReference type="PROSITE" id="PS50283">
    <property type="entry name" value="NA_SOLUT_SYMP_3"/>
    <property type="match status" value="1"/>
</dbReference>
<evidence type="ECO:0000256" key="11">
    <source>
        <dbReference type="ARBA" id="ARBA00023201"/>
    </source>
</evidence>
<feature type="transmembrane region" description="Helical" evidence="14">
    <location>
        <begin position="274"/>
        <end position="299"/>
    </location>
</feature>
<dbReference type="Gene3D" id="1.20.1730.10">
    <property type="entry name" value="Sodium/glucose cotransporter"/>
    <property type="match status" value="1"/>
</dbReference>
<feature type="transmembrane region" description="Helical" evidence="14">
    <location>
        <begin position="324"/>
        <end position="357"/>
    </location>
</feature>
<dbReference type="EMBL" id="AAVT01000017">
    <property type="protein sequence ID" value="EAW29717.1"/>
    <property type="molecule type" value="Genomic_DNA"/>
</dbReference>
<dbReference type="GO" id="GO:0006814">
    <property type="term" value="P:sodium ion transport"/>
    <property type="evidence" value="ECO:0007669"/>
    <property type="project" value="UniProtKB-KW"/>
</dbReference>
<name>A0YHI6_9GAMM</name>
<feature type="transmembrane region" description="Helical" evidence="14">
    <location>
        <begin position="124"/>
        <end position="148"/>
    </location>
</feature>
<feature type="transmembrane region" description="Helical" evidence="14">
    <location>
        <begin position="154"/>
        <end position="176"/>
    </location>
</feature>
<dbReference type="InterPro" id="IPR050277">
    <property type="entry name" value="Sodium:Solute_Symporter"/>
</dbReference>
<dbReference type="InterPro" id="IPR001734">
    <property type="entry name" value="Na/solute_symporter"/>
</dbReference>
<evidence type="ECO:0000256" key="4">
    <source>
        <dbReference type="ARBA" id="ARBA00022475"/>
    </source>
</evidence>
<dbReference type="PANTHER" id="PTHR48086">
    <property type="entry name" value="SODIUM/PROLINE SYMPORTER-RELATED"/>
    <property type="match status" value="1"/>
</dbReference>
<keyword evidence="8" id="KW-0915">Sodium</keyword>
<feature type="transmembrane region" description="Helical" evidence="14">
    <location>
        <begin position="188"/>
        <end position="207"/>
    </location>
</feature>
<keyword evidence="3" id="KW-0813">Transport</keyword>
<feature type="transmembrane region" description="Helical" evidence="14">
    <location>
        <begin position="438"/>
        <end position="462"/>
    </location>
</feature>
<feature type="transmembrane region" description="Helical" evidence="14">
    <location>
        <begin position="6"/>
        <end position="24"/>
    </location>
</feature>
<dbReference type="eggNOG" id="COG0591">
    <property type="taxonomic scope" value="Bacteria"/>
</dbReference>
<keyword evidence="4" id="KW-1003">Cell membrane</keyword>
<evidence type="ECO:0000256" key="7">
    <source>
        <dbReference type="ARBA" id="ARBA00022989"/>
    </source>
</evidence>
<proteinExistence type="inferred from homology"/>
<gene>
    <name evidence="15" type="ORF">GP2143_12296</name>
</gene>
<reference evidence="15 16" key="1">
    <citation type="journal article" date="2010" name="J. Bacteriol.">
        <title>Genome sequence of the oligotrophic marine Gammaproteobacterium HTCC2143, isolated from the Oregon Coast.</title>
        <authorList>
            <person name="Oh H.M."/>
            <person name="Kang I."/>
            <person name="Ferriera S."/>
            <person name="Giovannoni S.J."/>
            <person name="Cho J.C."/>
        </authorList>
    </citation>
    <scope>NUCLEOTIDE SEQUENCE [LARGE SCALE GENOMIC DNA]</scope>
    <source>
        <strain evidence="15 16">HTCC2143</strain>
    </source>
</reference>
<comment type="subcellular location">
    <subcellularLocation>
        <location evidence="1">Cell membrane</location>
        <topology evidence="1">Multi-pass membrane protein</topology>
    </subcellularLocation>
</comment>
<evidence type="ECO:0000256" key="1">
    <source>
        <dbReference type="ARBA" id="ARBA00004651"/>
    </source>
</evidence>
<dbReference type="STRING" id="247633.GP2143_12296"/>
<accession>A0YHI6</accession>
<keyword evidence="9" id="KW-0406">Ion transport</keyword>
<dbReference type="OrthoDB" id="9789704at2"/>
<feature type="transmembrane region" description="Helical" evidence="14">
    <location>
        <begin position="75"/>
        <end position="97"/>
    </location>
</feature>
<evidence type="ECO:0000256" key="2">
    <source>
        <dbReference type="ARBA" id="ARBA00006434"/>
    </source>
</evidence>
<evidence type="ECO:0000256" key="5">
    <source>
        <dbReference type="ARBA" id="ARBA00022692"/>
    </source>
</evidence>
<feature type="transmembrane region" description="Helical" evidence="14">
    <location>
        <begin position="378"/>
        <end position="401"/>
    </location>
</feature>
<dbReference type="GO" id="GO:0015293">
    <property type="term" value="F:symporter activity"/>
    <property type="evidence" value="ECO:0007669"/>
    <property type="project" value="UniProtKB-KW"/>
</dbReference>
<keyword evidence="11" id="KW-0739">Sodium transport</keyword>
<feature type="transmembrane region" description="Helical" evidence="14">
    <location>
        <begin position="468"/>
        <end position="491"/>
    </location>
</feature>
<keyword evidence="5 14" id="KW-0812">Transmembrane</keyword>
<dbReference type="InterPro" id="IPR038377">
    <property type="entry name" value="Na/Glc_symporter_sf"/>
</dbReference>